<keyword evidence="2" id="KW-0472">Membrane</keyword>
<protein>
    <submittedName>
        <fullName evidence="4">Histidine phosphatase superfamily</fullName>
    </submittedName>
</protein>
<dbReference type="EMBL" id="JAGMWT010000004">
    <property type="protein sequence ID" value="KAH7130665.1"/>
    <property type="molecule type" value="Genomic_DNA"/>
</dbReference>
<evidence type="ECO:0000256" key="1">
    <source>
        <dbReference type="ARBA" id="ARBA00005375"/>
    </source>
</evidence>
<dbReference type="AlphaFoldDB" id="A0A9P9E2C1"/>
<keyword evidence="2" id="KW-0812">Transmembrane</keyword>
<dbReference type="Pfam" id="PF00328">
    <property type="entry name" value="His_Phos_2"/>
    <property type="match status" value="1"/>
</dbReference>
<evidence type="ECO:0000313" key="5">
    <source>
        <dbReference type="Proteomes" id="UP000700596"/>
    </source>
</evidence>
<keyword evidence="5" id="KW-1185">Reference proteome</keyword>
<dbReference type="Proteomes" id="UP000700596">
    <property type="component" value="Unassembled WGS sequence"/>
</dbReference>
<dbReference type="InterPro" id="IPR029033">
    <property type="entry name" value="His_PPase_superfam"/>
</dbReference>
<feature type="signal peptide" evidence="3">
    <location>
        <begin position="1"/>
        <end position="21"/>
    </location>
</feature>
<keyword evidence="3" id="KW-0732">Signal</keyword>
<gene>
    <name evidence="4" type="ORF">B0J11DRAFT_258633</name>
</gene>
<dbReference type="InterPro" id="IPR050645">
    <property type="entry name" value="Histidine_acid_phosphatase"/>
</dbReference>
<sequence length="594" mass="65018">MLALCVATLATSWLLGSTAHALDHHSHGVVAFIRSGERTPNLMKMDPVLTSLGAQQMYQLGNIFRGRFIEGGNGDIRLGEEPIAGLATRLNNDQIFIHAVDAPHIYGSAQAFMQGLYPPSQIGGNSSTGLGDRTGILANNTAIITPLGGYQYPHIQTVGQFDPQSIYISGDQFCPTSIQESISYETTRQYLQTKNVAQSFYQDLPAGLLGNIMQKKNIDYANGMDIYDYVSYQYNHEKTVYDLLNNDNNTLSQLRFYSDEKAWFYWGNTSESSTDADYRAMAGKTLAARILGQFQRIVDNKGNATNGRSQPLTLLFGDHQPMISLFALTLLDQREKNFRALPAFASAMTFELYHTGESAAFPTKKEDLMLRFRFQNGTDFTKGMPAYPMFNNPRSAFDMSWPTFEQMFSRIMVNALADWCGQCASGSLFCWGVDNSTILIQSNSNSSANHKISPTIAGVIGALVTLALAALLFAIAIFVAGIRFHRIPPKYKKSELGGFKGSAKLASDQDLALPKGAAVPAGGGAGIVSFTNGAGDTVYAGPGRKTPHERVNSWELRQKEFGAGGNGEMESPRQSFDAIEETMGKRAVVPHERV</sequence>
<dbReference type="PANTHER" id="PTHR11567">
    <property type="entry name" value="ACID PHOSPHATASE-RELATED"/>
    <property type="match status" value="1"/>
</dbReference>
<dbReference type="SUPFAM" id="SSF53254">
    <property type="entry name" value="Phosphoglycerate mutase-like"/>
    <property type="match status" value="1"/>
</dbReference>
<name>A0A9P9E2C1_9PLEO</name>
<evidence type="ECO:0000256" key="2">
    <source>
        <dbReference type="SAM" id="Phobius"/>
    </source>
</evidence>
<dbReference type="PANTHER" id="PTHR11567:SF127">
    <property type="entry name" value="HISTIDINE ACID PHOSPHATASE"/>
    <property type="match status" value="1"/>
</dbReference>
<feature type="transmembrane region" description="Helical" evidence="2">
    <location>
        <begin position="456"/>
        <end position="482"/>
    </location>
</feature>
<dbReference type="CDD" id="cd07061">
    <property type="entry name" value="HP_HAP_like"/>
    <property type="match status" value="1"/>
</dbReference>
<comment type="similarity">
    <text evidence="1">Belongs to the histidine acid phosphatase family.</text>
</comment>
<proteinExistence type="inferred from homology"/>
<feature type="chain" id="PRO_5040122265" evidence="3">
    <location>
        <begin position="22"/>
        <end position="594"/>
    </location>
</feature>
<dbReference type="GO" id="GO:0016791">
    <property type="term" value="F:phosphatase activity"/>
    <property type="evidence" value="ECO:0007669"/>
    <property type="project" value="TreeGrafter"/>
</dbReference>
<evidence type="ECO:0000256" key="3">
    <source>
        <dbReference type="SAM" id="SignalP"/>
    </source>
</evidence>
<dbReference type="InterPro" id="IPR000560">
    <property type="entry name" value="His_Pase_clade-2"/>
</dbReference>
<comment type="caution">
    <text evidence="4">The sequence shown here is derived from an EMBL/GenBank/DDBJ whole genome shotgun (WGS) entry which is preliminary data.</text>
</comment>
<reference evidence="4" key="1">
    <citation type="journal article" date="2021" name="Nat. Commun.">
        <title>Genetic determinants of endophytism in the Arabidopsis root mycobiome.</title>
        <authorList>
            <person name="Mesny F."/>
            <person name="Miyauchi S."/>
            <person name="Thiergart T."/>
            <person name="Pickel B."/>
            <person name="Atanasova L."/>
            <person name="Karlsson M."/>
            <person name="Huettel B."/>
            <person name="Barry K.W."/>
            <person name="Haridas S."/>
            <person name="Chen C."/>
            <person name="Bauer D."/>
            <person name="Andreopoulos W."/>
            <person name="Pangilinan J."/>
            <person name="LaButti K."/>
            <person name="Riley R."/>
            <person name="Lipzen A."/>
            <person name="Clum A."/>
            <person name="Drula E."/>
            <person name="Henrissat B."/>
            <person name="Kohler A."/>
            <person name="Grigoriev I.V."/>
            <person name="Martin F.M."/>
            <person name="Hacquard S."/>
        </authorList>
    </citation>
    <scope>NUCLEOTIDE SEQUENCE</scope>
    <source>
        <strain evidence="4">MPI-CAGE-CH-0243</strain>
    </source>
</reference>
<organism evidence="4 5">
    <name type="scientific">Dendryphion nanum</name>
    <dbReference type="NCBI Taxonomy" id="256645"/>
    <lineage>
        <taxon>Eukaryota</taxon>
        <taxon>Fungi</taxon>
        <taxon>Dikarya</taxon>
        <taxon>Ascomycota</taxon>
        <taxon>Pezizomycotina</taxon>
        <taxon>Dothideomycetes</taxon>
        <taxon>Pleosporomycetidae</taxon>
        <taxon>Pleosporales</taxon>
        <taxon>Torulaceae</taxon>
        <taxon>Dendryphion</taxon>
    </lineage>
</organism>
<keyword evidence="2" id="KW-1133">Transmembrane helix</keyword>
<evidence type="ECO:0000313" key="4">
    <source>
        <dbReference type="EMBL" id="KAH7130665.1"/>
    </source>
</evidence>
<dbReference type="Gene3D" id="3.40.50.1240">
    <property type="entry name" value="Phosphoglycerate mutase-like"/>
    <property type="match status" value="1"/>
</dbReference>
<dbReference type="OrthoDB" id="258392at2759"/>
<accession>A0A9P9E2C1</accession>